<dbReference type="EMBL" id="CP012033">
    <property type="protein sequence ID" value="AKP64800.1"/>
    <property type="molecule type" value="Genomic_DNA"/>
</dbReference>
<sequence length="93" mass="10434">MSVFTTDLNNAQKNLTALTDNIVAHNDHIIVRKPDNKNVVIMSEAEFNSWQETIRLLSTEANHQDLKQSLAQADRGQMHTLTSAESAHLHAQN</sequence>
<dbReference type="RefSeq" id="WP_048734339.1">
    <property type="nucleotide sequence ID" value="NZ_CP012033.1"/>
</dbReference>
<comment type="similarity">
    <text evidence="1 2">Belongs to the phD/YefM antitoxin family.</text>
</comment>
<evidence type="ECO:0000313" key="3">
    <source>
        <dbReference type="EMBL" id="AKP64800.1"/>
    </source>
</evidence>
<keyword evidence="4" id="KW-1185">Reference proteome</keyword>
<comment type="function">
    <text evidence="2">Antitoxin component of a type II toxin-antitoxin (TA) system.</text>
</comment>
<organism evidence="3 4">
    <name type="scientific">Levilactobacillus koreensis</name>
    <dbReference type="NCBI Taxonomy" id="637971"/>
    <lineage>
        <taxon>Bacteria</taxon>
        <taxon>Bacillati</taxon>
        <taxon>Bacillota</taxon>
        <taxon>Bacilli</taxon>
        <taxon>Lactobacillales</taxon>
        <taxon>Lactobacillaceae</taxon>
        <taxon>Levilactobacillus</taxon>
    </lineage>
</organism>
<evidence type="ECO:0000256" key="1">
    <source>
        <dbReference type="ARBA" id="ARBA00009981"/>
    </source>
</evidence>
<dbReference type="InterPro" id="IPR036165">
    <property type="entry name" value="YefM-like_sf"/>
</dbReference>
<dbReference type="KEGG" id="lko:ABN16_07170"/>
<accession>A0AAC8ZGS0</accession>
<proteinExistence type="inferred from homology"/>
<dbReference type="Proteomes" id="UP000036000">
    <property type="component" value="Chromosome"/>
</dbReference>
<evidence type="ECO:0000313" key="4">
    <source>
        <dbReference type="Proteomes" id="UP000036000"/>
    </source>
</evidence>
<dbReference type="InterPro" id="IPR006442">
    <property type="entry name" value="Antitoxin_Phd/YefM"/>
</dbReference>
<dbReference type="Gene3D" id="6.10.250.330">
    <property type="match status" value="1"/>
</dbReference>
<dbReference type="AlphaFoldDB" id="A0AAC8ZGS0"/>
<name>A0AAC8ZGS0_9LACO</name>
<reference evidence="3 4" key="1">
    <citation type="submission" date="2015-07" db="EMBL/GenBank/DDBJ databases">
        <title>Lactobacillus korensis/26-25/ whole genome sequencing.</title>
        <authorList>
            <person name="Kim M.K."/>
            <person name="Im W.-T."/>
            <person name="Srinivasan S."/>
            <person name="Lee J.-J."/>
        </authorList>
    </citation>
    <scope>NUCLEOTIDE SEQUENCE [LARGE SCALE GENOMIC DNA]</scope>
    <source>
        <strain evidence="3 4">26-25</strain>
    </source>
</reference>
<protein>
    <recommendedName>
        <fullName evidence="2">Antitoxin</fullName>
    </recommendedName>
</protein>
<dbReference type="SUPFAM" id="SSF143120">
    <property type="entry name" value="YefM-like"/>
    <property type="match status" value="1"/>
</dbReference>
<dbReference type="Pfam" id="PF02604">
    <property type="entry name" value="PhdYeFM_antitox"/>
    <property type="match status" value="1"/>
</dbReference>
<evidence type="ECO:0000256" key="2">
    <source>
        <dbReference type="RuleBase" id="RU362080"/>
    </source>
</evidence>
<dbReference type="Gene3D" id="3.40.1620.10">
    <property type="entry name" value="YefM-like domain"/>
    <property type="match status" value="1"/>
</dbReference>
<gene>
    <name evidence="3" type="ORF">ABN16_07170</name>
</gene>